<keyword evidence="3" id="KW-1185">Reference proteome</keyword>
<dbReference type="PANTHER" id="PTHR34203:SF15">
    <property type="entry name" value="SLL1173 PROTEIN"/>
    <property type="match status" value="1"/>
</dbReference>
<reference evidence="2 3" key="1">
    <citation type="submission" date="2018-06" db="EMBL/GenBank/DDBJ databases">
        <authorList>
            <consortium name="PulseNet: The National Subtyping Network for Foodborne Disease Surveillance"/>
            <person name="Tarr C.L."/>
            <person name="Trees E."/>
            <person name="Katz L.S."/>
            <person name="Carleton-Romer H.A."/>
            <person name="Stroika S."/>
            <person name="Kucerova Z."/>
            <person name="Roache K.F."/>
            <person name="Sabol A.L."/>
            <person name="Besser J."/>
            <person name="Gerner-Smidt P."/>
        </authorList>
    </citation>
    <scope>NUCLEOTIDE SEQUENCE [LARGE SCALE GENOMIC DNA]</scope>
    <source>
        <strain evidence="2 3">PNUSAC001503</strain>
    </source>
</reference>
<dbReference type="AlphaFoldDB" id="A0A5L8K442"/>
<dbReference type="RefSeq" id="WP_011732255.1">
    <property type="nucleotide sequence ID" value="NZ_AACCWR020000009.1"/>
</dbReference>
<organism evidence="2 3">
    <name type="scientific">Campylobacter fetus</name>
    <dbReference type="NCBI Taxonomy" id="196"/>
    <lineage>
        <taxon>Bacteria</taxon>
        <taxon>Pseudomonadati</taxon>
        <taxon>Campylobacterota</taxon>
        <taxon>Epsilonproteobacteria</taxon>
        <taxon>Campylobacterales</taxon>
        <taxon>Campylobacteraceae</taxon>
        <taxon>Campylobacter</taxon>
    </lineage>
</organism>
<dbReference type="Proteomes" id="UP000535509">
    <property type="component" value="Unassembled WGS sequence"/>
</dbReference>
<dbReference type="Pfam" id="PF05050">
    <property type="entry name" value="Methyltransf_21"/>
    <property type="match status" value="1"/>
</dbReference>
<dbReference type="Gene3D" id="3.40.50.150">
    <property type="entry name" value="Vaccinia Virus protein VP39"/>
    <property type="match status" value="1"/>
</dbReference>
<dbReference type="GO" id="GO:0032259">
    <property type="term" value="P:methylation"/>
    <property type="evidence" value="ECO:0007669"/>
    <property type="project" value="UniProtKB-KW"/>
</dbReference>
<dbReference type="SUPFAM" id="SSF53335">
    <property type="entry name" value="S-adenosyl-L-methionine-dependent methyltransferases"/>
    <property type="match status" value="1"/>
</dbReference>
<comment type="caution">
    <text evidence="2">The sequence shown here is derived from an EMBL/GenBank/DDBJ whole genome shotgun (WGS) entry which is preliminary data.</text>
</comment>
<accession>A0A5L8K442</accession>
<protein>
    <submittedName>
        <fullName evidence="2">FkbM family methyltransferase</fullName>
    </submittedName>
</protein>
<sequence length="291" mass="34111">MNIFNTTPRKHIEYGYKPNYPVIILRKLIDIFISFFRLKSNNRFGIEVRQKLIDATISVDIGDGYRAKFITPHGRSLWRAKTILSEEQMMIKWLNSFNENDVFYDIGANVGTYSVYIGIKKNIPIYCFEAEFNNISDLYYNLYLNNLLDKSIIFPFPIHNKTEILNLYVREMTKSGALNNLGRQSIYKIDQKDSFISKQASFSIDDIIKIFNIKKPTKVKIDVDGNEKIILEGLINNINNIDEIYIELDLDFNEHKEAIELLKKNNFKLKEKEMSELMHNKNSGNFIFKKC</sequence>
<dbReference type="GO" id="GO:0008168">
    <property type="term" value="F:methyltransferase activity"/>
    <property type="evidence" value="ECO:0007669"/>
    <property type="project" value="UniProtKB-KW"/>
</dbReference>
<dbReference type="GeneID" id="61065405"/>
<keyword evidence="2" id="KW-0808">Transferase</keyword>
<evidence type="ECO:0000259" key="1">
    <source>
        <dbReference type="Pfam" id="PF05050"/>
    </source>
</evidence>
<proteinExistence type="predicted"/>
<dbReference type="EMBL" id="AABTCC010000026">
    <property type="protein sequence ID" value="EAI8859736.1"/>
    <property type="molecule type" value="Genomic_DNA"/>
</dbReference>
<dbReference type="PANTHER" id="PTHR34203">
    <property type="entry name" value="METHYLTRANSFERASE, FKBM FAMILY PROTEIN"/>
    <property type="match status" value="1"/>
</dbReference>
<feature type="domain" description="Methyltransferase FkbM" evidence="1">
    <location>
        <begin position="105"/>
        <end position="269"/>
    </location>
</feature>
<dbReference type="InterPro" id="IPR052514">
    <property type="entry name" value="SAM-dependent_MTase"/>
</dbReference>
<keyword evidence="2" id="KW-0489">Methyltransferase</keyword>
<evidence type="ECO:0000313" key="2">
    <source>
        <dbReference type="EMBL" id="EAI8859736.1"/>
    </source>
</evidence>
<dbReference type="InterPro" id="IPR006342">
    <property type="entry name" value="FkbM_mtfrase"/>
</dbReference>
<name>A0A5L8K442_CAMFE</name>
<dbReference type="NCBIfam" id="TIGR01444">
    <property type="entry name" value="fkbM_fam"/>
    <property type="match status" value="1"/>
</dbReference>
<dbReference type="InterPro" id="IPR029063">
    <property type="entry name" value="SAM-dependent_MTases_sf"/>
</dbReference>
<gene>
    <name evidence="2" type="ORF">CX802_07845</name>
</gene>
<evidence type="ECO:0000313" key="3">
    <source>
        <dbReference type="Proteomes" id="UP000535509"/>
    </source>
</evidence>